<comment type="subcellular location">
    <subcellularLocation>
        <location evidence="1">Cell outer membrane</location>
    </subcellularLocation>
</comment>
<name>A0A0C1YSQ2_9BURK</name>
<dbReference type="SUPFAM" id="SSF56925">
    <property type="entry name" value="OMPA-like"/>
    <property type="match status" value="1"/>
</dbReference>
<dbReference type="GO" id="GO:0009279">
    <property type="term" value="C:cell outer membrane"/>
    <property type="evidence" value="ECO:0007669"/>
    <property type="project" value="UniProtKB-SubCell"/>
</dbReference>
<dbReference type="Pfam" id="PF03922">
    <property type="entry name" value="OmpW"/>
    <property type="match status" value="1"/>
</dbReference>
<gene>
    <name evidence="2" type="ORF">TSA66_14385</name>
</gene>
<dbReference type="STRING" id="709839.TSA66_14385"/>
<evidence type="ECO:0000256" key="1">
    <source>
        <dbReference type="ARBA" id="ARBA00004442"/>
    </source>
</evidence>
<comment type="caution">
    <text evidence="2">The sequence shown here is derived from an EMBL/GenBank/DDBJ whole genome shotgun (WGS) entry which is preliminary data.</text>
</comment>
<evidence type="ECO:0000313" key="2">
    <source>
        <dbReference type="EMBL" id="KIF83747.1"/>
    </source>
</evidence>
<dbReference type="PANTHER" id="PTHR36920:SF1">
    <property type="entry name" value="OUTER MEMBRANE PROTEIN W"/>
    <property type="match status" value="1"/>
</dbReference>
<dbReference type="Proteomes" id="UP000031572">
    <property type="component" value="Unassembled WGS sequence"/>
</dbReference>
<dbReference type="AlphaFoldDB" id="A0A0C1YSQ2"/>
<dbReference type="EMBL" id="JWJG01000028">
    <property type="protein sequence ID" value="KIF83747.1"/>
    <property type="molecule type" value="Genomic_DNA"/>
</dbReference>
<evidence type="ECO:0000313" key="3">
    <source>
        <dbReference type="Proteomes" id="UP000031572"/>
    </source>
</evidence>
<sequence length="213" mass="22575">MLGLASVSAYSQQNTVRAGLIDLTIHSEAPNLTTNGPAFLTPQPAGLTVENATTLLLGYTRKLNEHLDIDVVLGLPPRHDVKGTGTLAPFGVIAKVKQAAPTVFLNYNFGAPENKFRPFVGVGFNYTHFFDGQSTSSGNLASGGPTKIELSDSFGLAAQVGASYKLTDQWSLVGSVATAKVKSDMTATTGSIERKTTIDFRPVVYTLGLAYSF</sequence>
<organism evidence="2 3">
    <name type="scientific">Noviherbaspirillum autotrophicum</name>
    <dbReference type="NCBI Taxonomy" id="709839"/>
    <lineage>
        <taxon>Bacteria</taxon>
        <taxon>Pseudomonadati</taxon>
        <taxon>Pseudomonadota</taxon>
        <taxon>Betaproteobacteria</taxon>
        <taxon>Burkholderiales</taxon>
        <taxon>Oxalobacteraceae</taxon>
        <taxon>Noviherbaspirillum</taxon>
    </lineage>
</organism>
<evidence type="ECO:0008006" key="4">
    <source>
        <dbReference type="Google" id="ProtNLM"/>
    </source>
</evidence>
<dbReference type="InterPro" id="IPR005618">
    <property type="entry name" value="OMPW"/>
</dbReference>
<dbReference type="Gene3D" id="2.40.160.20">
    <property type="match status" value="1"/>
</dbReference>
<dbReference type="PANTHER" id="PTHR36920">
    <property type="match status" value="1"/>
</dbReference>
<dbReference type="GO" id="GO:0055085">
    <property type="term" value="P:transmembrane transport"/>
    <property type="evidence" value="ECO:0007669"/>
    <property type="project" value="TreeGrafter"/>
</dbReference>
<keyword evidence="3" id="KW-1185">Reference proteome</keyword>
<accession>A0A0C1YSQ2</accession>
<proteinExistence type="predicted"/>
<dbReference type="InterPro" id="IPR011250">
    <property type="entry name" value="OMP/PagP_B-barrel"/>
</dbReference>
<reference evidence="2 3" key="1">
    <citation type="submission" date="2014-12" db="EMBL/GenBank/DDBJ databases">
        <title>Denitrispirillum autotrophicum gen. nov., sp. nov., Denitrifying, Facultatively Autotrophic Bacteria Isolated from Rice Paddy Soil.</title>
        <authorList>
            <person name="Ishii S."/>
            <person name="Ashida N."/>
            <person name="Ohno H."/>
            <person name="Otsuka S."/>
            <person name="Yokota A."/>
            <person name="Senoo K."/>
        </authorList>
    </citation>
    <scope>NUCLEOTIDE SEQUENCE [LARGE SCALE GENOMIC DNA]</scope>
    <source>
        <strain evidence="2 3">TSA66</strain>
    </source>
</reference>
<protein>
    <recommendedName>
        <fullName evidence="4">OmpW family protein</fullName>
    </recommendedName>
</protein>